<dbReference type="InterPro" id="IPR004294">
    <property type="entry name" value="Carotenoid_Oase"/>
</dbReference>
<dbReference type="RefSeq" id="WP_181494780.1">
    <property type="nucleotide sequence ID" value="NZ_CP032152.1"/>
</dbReference>
<organism evidence="6 7">
    <name type="scientific">Thermosynechococcus sichuanensis E542</name>
    <dbReference type="NCBI Taxonomy" id="2016101"/>
    <lineage>
        <taxon>Bacteria</taxon>
        <taxon>Bacillati</taxon>
        <taxon>Cyanobacteriota</taxon>
        <taxon>Cyanophyceae</taxon>
        <taxon>Acaryochloridales</taxon>
        <taxon>Thermosynechococcaceae</taxon>
        <taxon>Thermosynechococcus</taxon>
        <taxon>Thermosynechococcus sichuanensis</taxon>
    </lineage>
</organism>
<dbReference type="PANTHER" id="PTHR10543:SF89">
    <property type="entry name" value="CAROTENOID 9,10(9',10')-CLEAVAGE DIOXYGENASE 1"/>
    <property type="match status" value="1"/>
</dbReference>
<keyword evidence="3" id="KW-0560">Oxidoreductase</keyword>
<dbReference type="Proteomes" id="UP000261812">
    <property type="component" value="Chromosome"/>
</dbReference>
<accession>A0A7D6ER84</accession>
<evidence type="ECO:0000256" key="1">
    <source>
        <dbReference type="ARBA" id="ARBA00006787"/>
    </source>
</evidence>
<dbReference type="KEGG" id="tsq:D3A95_09475"/>
<proteinExistence type="inferred from homology"/>
<feature type="binding site" evidence="5">
    <location>
        <position position="225"/>
    </location>
    <ligand>
        <name>Fe cation</name>
        <dbReference type="ChEBI" id="CHEBI:24875"/>
        <note>catalytic</note>
    </ligand>
</feature>
<feature type="binding site" evidence="5">
    <location>
        <position position="176"/>
    </location>
    <ligand>
        <name>Fe cation</name>
        <dbReference type="ChEBI" id="CHEBI:24875"/>
        <note>catalytic</note>
    </ligand>
</feature>
<evidence type="ECO:0000256" key="2">
    <source>
        <dbReference type="ARBA" id="ARBA00022723"/>
    </source>
</evidence>
<evidence type="ECO:0000256" key="3">
    <source>
        <dbReference type="ARBA" id="ARBA00023002"/>
    </source>
</evidence>
<feature type="binding site" evidence="5">
    <location>
        <position position="480"/>
    </location>
    <ligand>
        <name>Fe cation</name>
        <dbReference type="ChEBI" id="CHEBI:24875"/>
        <note>catalytic</note>
    </ligand>
</feature>
<dbReference type="Pfam" id="PF03055">
    <property type="entry name" value="RPE65"/>
    <property type="match status" value="1"/>
</dbReference>
<dbReference type="EMBL" id="CP032152">
    <property type="protein sequence ID" value="QLL29346.1"/>
    <property type="molecule type" value="Genomic_DNA"/>
</dbReference>
<sequence>MTGVLDRPYTMADWRGGTESLTQEYDYWIDDVEGTVPTDLVGTLYRNGPGLLERGGVPLAHPFDGDGMICAFRFENGRVHFRNRYVRTAGFLAEEKANRLLYRGVFGTQKPGGWLANFLDTRVKNIANTHVIYWGGKLLALWEASLPHRLDPVTLETIGLDNLDGLLKESDAFAAHPRFDPQTQRLVNFGVKPGLSTRITLYEFDASGQCVSQPVFQIPGFAFIHDFALTPNYAIVFQNPVQLNPLPYLLGLRGAAQCIQFNAKEPTRVWLLPRRGGTPQMLTMPACFVFHHANAYEAGDEIHVESIAYSHFPNLEPGMDFREVNFAALPSSLLWRIQLNPKTKAVDWQVVSDRPCEFPVVHPAKVGQPYRYTYLAAGHDPKTNAPLQALWRCDRQTGEEQFWSAAPRGFASEPIFVPRGLQKGDFLWQGAQGEEDGWLLQVVYDASCHKSQLLIFDAAAISAGAVARLRLKHHIPYGLHGSFTTAV</sequence>
<keyword evidence="2 5" id="KW-0479">Metal-binding</keyword>
<gene>
    <name evidence="6" type="ORF">D3A95_09475</name>
</gene>
<dbReference type="AlphaFoldDB" id="A0A7D6ER84"/>
<dbReference type="GO" id="GO:0010436">
    <property type="term" value="F:carotenoid dioxygenase activity"/>
    <property type="evidence" value="ECO:0007669"/>
    <property type="project" value="TreeGrafter"/>
</dbReference>
<evidence type="ECO:0000313" key="6">
    <source>
        <dbReference type="EMBL" id="QLL29346.1"/>
    </source>
</evidence>
<keyword evidence="4 5" id="KW-0408">Iron</keyword>
<evidence type="ECO:0000256" key="5">
    <source>
        <dbReference type="PIRSR" id="PIRSR604294-1"/>
    </source>
</evidence>
<name>A0A7D6ER84_9CYAN</name>
<evidence type="ECO:0000313" key="7">
    <source>
        <dbReference type="Proteomes" id="UP000261812"/>
    </source>
</evidence>
<comment type="similarity">
    <text evidence="1">Belongs to the carotenoid oxygenase family.</text>
</comment>
<comment type="cofactor">
    <cofactor evidence="5">
        <name>Fe(2+)</name>
        <dbReference type="ChEBI" id="CHEBI:29033"/>
    </cofactor>
    <text evidence="5">Binds 1 Fe(2+) ion per subunit.</text>
</comment>
<dbReference type="GO" id="GO:0046872">
    <property type="term" value="F:metal ion binding"/>
    <property type="evidence" value="ECO:0007669"/>
    <property type="project" value="UniProtKB-KW"/>
</dbReference>
<evidence type="ECO:0000256" key="4">
    <source>
        <dbReference type="ARBA" id="ARBA00023004"/>
    </source>
</evidence>
<keyword evidence="7" id="KW-1185">Reference proteome</keyword>
<reference evidence="7" key="1">
    <citation type="submission" date="2018-09" db="EMBL/GenBank/DDBJ databases">
        <title>Complete genome sequence of thermophilic cyanobacteria strain Thermosynechococcus elongatus PKUAC-SCTE542.</title>
        <authorList>
            <person name="Liang Y."/>
            <person name="Tang J."/>
            <person name="Daroch M."/>
        </authorList>
    </citation>
    <scope>NUCLEOTIDE SEQUENCE [LARGE SCALE GENOMIC DNA]</scope>
    <source>
        <strain evidence="7">E542</strain>
    </source>
</reference>
<dbReference type="PANTHER" id="PTHR10543">
    <property type="entry name" value="BETA-CAROTENE DIOXYGENASE"/>
    <property type="match status" value="1"/>
</dbReference>
<protein>
    <submittedName>
        <fullName evidence="6">Carotenoid oxygenase family protein</fullName>
    </submittedName>
</protein>
<feature type="binding site" evidence="5">
    <location>
        <position position="291"/>
    </location>
    <ligand>
        <name>Fe cation</name>
        <dbReference type="ChEBI" id="CHEBI:24875"/>
        <note>catalytic</note>
    </ligand>
</feature>
<dbReference type="GO" id="GO:0016121">
    <property type="term" value="P:carotene catabolic process"/>
    <property type="evidence" value="ECO:0007669"/>
    <property type="project" value="TreeGrafter"/>
</dbReference>